<feature type="coiled-coil region" evidence="6">
    <location>
        <begin position="229"/>
        <end position="260"/>
    </location>
</feature>
<dbReference type="EMBL" id="HBIJ01017123">
    <property type="protein sequence ID" value="CAE0370637.1"/>
    <property type="molecule type" value="Transcribed_RNA"/>
</dbReference>
<comment type="subcellular location">
    <subcellularLocation>
        <location evidence="1">Endosome</location>
    </subcellularLocation>
</comment>
<dbReference type="GO" id="GO:0006623">
    <property type="term" value="P:protein targeting to vacuole"/>
    <property type="evidence" value="ECO:0007669"/>
    <property type="project" value="TreeGrafter"/>
</dbReference>
<evidence type="ECO:0000313" key="8">
    <source>
        <dbReference type="EMBL" id="CAE0370637.1"/>
    </source>
</evidence>
<evidence type="ECO:0000259" key="7">
    <source>
        <dbReference type="Pfam" id="PF07200"/>
    </source>
</evidence>
<keyword evidence="4" id="KW-0967">Endosome</keyword>
<dbReference type="CDD" id="cd11685">
    <property type="entry name" value="UEV_TSG101-like"/>
    <property type="match status" value="1"/>
</dbReference>
<comment type="similarity">
    <text evidence="2">Belongs to the VPS37 family.</text>
</comment>
<dbReference type="GO" id="GO:0043162">
    <property type="term" value="P:ubiquitin-dependent protein catabolic process via the multivesicular body sorting pathway"/>
    <property type="evidence" value="ECO:0007669"/>
    <property type="project" value="TreeGrafter"/>
</dbReference>
<evidence type="ECO:0000256" key="2">
    <source>
        <dbReference type="ARBA" id="ARBA00007617"/>
    </source>
</evidence>
<keyword evidence="3" id="KW-0813">Transport</keyword>
<accession>A0A7S3K345</accession>
<evidence type="ECO:0000256" key="6">
    <source>
        <dbReference type="SAM" id="Coils"/>
    </source>
</evidence>
<sequence length="362" mass="40889">MFNLNIFGRPLATEKDAQIKELQRVVPSTRMASEDGSLIDVNYGTNGSKSMRIFLPQRFPQDRPVLQLMGNCTLSFVDQYNQINVPYLSEWTSRSSLAELVSHVLRLLETEESAGDEKNNDRVITWVDEEKQDIIQEVEEEAPTVNKKKNRVRPISVYETPLPEIPGSFAAIDEMTEEEAEEILDDENKFELFFLNEINAVRSMRELRDSLRASNEKAAIEILVRAEKHESSLETVKKTQSELQDALEEYDNLRKQADQALQPADAASAAIAVHEDIARSADSRSEKLIDDFRDNAINLSTWLKTYKSERLTYHTHSGLASAYRAQKERDIGALRASHVPSIAKQGSIRVGGTGGGRYYHNG</sequence>
<dbReference type="PANTHER" id="PTHR13678">
    <property type="entry name" value="VACUOLAR PROTEIN SORTING-ASSOCIATED PROTEIN 37"/>
    <property type="match status" value="1"/>
</dbReference>
<reference evidence="8" key="1">
    <citation type="submission" date="2021-01" db="EMBL/GenBank/DDBJ databases">
        <authorList>
            <person name="Corre E."/>
            <person name="Pelletier E."/>
            <person name="Niang G."/>
            <person name="Scheremetjew M."/>
            <person name="Finn R."/>
            <person name="Kale V."/>
            <person name="Holt S."/>
            <person name="Cochrane G."/>
            <person name="Meng A."/>
            <person name="Brown T."/>
            <person name="Cohen L."/>
        </authorList>
    </citation>
    <scope>NUCLEOTIDE SEQUENCE</scope>
    <source>
        <strain evidence="8">CCMP1510</strain>
    </source>
</reference>
<dbReference type="GO" id="GO:0000813">
    <property type="term" value="C:ESCRT I complex"/>
    <property type="evidence" value="ECO:0007669"/>
    <property type="project" value="TreeGrafter"/>
</dbReference>
<dbReference type="AlphaFoldDB" id="A0A7S3K345"/>
<dbReference type="GO" id="GO:0006612">
    <property type="term" value="P:protein targeting to membrane"/>
    <property type="evidence" value="ECO:0007669"/>
    <property type="project" value="TreeGrafter"/>
</dbReference>
<keyword evidence="5" id="KW-0653">Protein transport</keyword>
<evidence type="ECO:0000256" key="3">
    <source>
        <dbReference type="ARBA" id="ARBA00022448"/>
    </source>
</evidence>
<organism evidence="8">
    <name type="scientific">Aureoumbra lagunensis</name>
    <dbReference type="NCBI Taxonomy" id="44058"/>
    <lineage>
        <taxon>Eukaryota</taxon>
        <taxon>Sar</taxon>
        <taxon>Stramenopiles</taxon>
        <taxon>Ochrophyta</taxon>
        <taxon>Pelagophyceae</taxon>
        <taxon>Pelagomonadales</taxon>
        <taxon>Aureoumbra</taxon>
    </lineage>
</organism>
<dbReference type="InterPro" id="IPR009851">
    <property type="entry name" value="Mod_r"/>
</dbReference>
<keyword evidence="6" id="KW-0175">Coiled coil</keyword>
<dbReference type="PANTHER" id="PTHR13678:SF2">
    <property type="entry name" value="VACUOLAR PROTEIN SORTING-ASSOCIATED PROTEIN 37A"/>
    <property type="match status" value="1"/>
</dbReference>
<feature type="domain" description="VPS37 C-terminal" evidence="7">
    <location>
        <begin position="174"/>
        <end position="315"/>
    </location>
</feature>
<evidence type="ECO:0000256" key="5">
    <source>
        <dbReference type="ARBA" id="ARBA00022927"/>
    </source>
</evidence>
<name>A0A7S3K345_9STRA</name>
<protein>
    <recommendedName>
        <fullName evidence="7">VPS37 C-terminal domain-containing protein</fullName>
    </recommendedName>
</protein>
<dbReference type="Pfam" id="PF07200">
    <property type="entry name" value="Mod_r"/>
    <property type="match status" value="1"/>
</dbReference>
<gene>
    <name evidence="8" type="ORF">ALAG00032_LOCUS11416</name>
</gene>
<evidence type="ECO:0000256" key="4">
    <source>
        <dbReference type="ARBA" id="ARBA00022753"/>
    </source>
</evidence>
<evidence type="ECO:0000256" key="1">
    <source>
        <dbReference type="ARBA" id="ARBA00004177"/>
    </source>
</evidence>
<proteinExistence type="inferred from homology"/>